<feature type="compositionally biased region" description="Basic and acidic residues" evidence="1">
    <location>
        <begin position="158"/>
        <end position="173"/>
    </location>
</feature>
<proteinExistence type="predicted"/>
<dbReference type="RefSeq" id="WP_079602733.1">
    <property type="nucleotide sequence ID" value="NZ_LT670817.1"/>
</dbReference>
<name>A0A1M5QHC1_9BRAD</name>
<organism evidence="2 3">
    <name type="scientific">Bradyrhizobium erythrophlei</name>
    <dbReference type="NCBI Taxonomy" id="1437360"/>
    <lineage>
        <taxon>Bacteria</taxon>
        <taxon>Pseudomonadati</taxon>
        <taxon>Pseudomonadota</taxon>
        <taxon>Alphaproteobacteria</taxon>
        <taxon>Hyphomicrobiales</taxon>
        <taxon>Nitrobacteraceae</taxon>
        <taxon>Bradyrhizobium</taxon>
    </lineage>
</organism>
<gene>
    <name evidence="2" type="ORF">SAMN05443248_3802</name>
</gene>
<evidence type="ECO:0008006" key="4">
    <source>
        <dbReference type="Google" id="ProtNLM"/>
    </source>
</evidence>
<dbReference type="EMBL" id="LT670817">
    <property type="protein sequence ID" value="SHH13210.1"/>
    <property type="molecule type" value="Genomic_DNA"/>
</dbReference>
<sequence length="278" mass="30247">MSHPTSDARVGALSNVPPAQAPAGAAAGFDYAALRPADAEDLRDRAGRLRGLFKKHTADIVVIGRDLIAVKDRLAHGQFESWIERELGVGIRAAQYYMTVAKFTEGKSEHVALLPPGTLRLLAAKSAPAEIVEQVIARAASGDIVPDDTVAAMIRTDRMEKKSQADREAEAAKRRSKGGRAARTRKAALGSNIVTCNGKRTEAQPITTEPVIDAEPVVKRVGTSHHELTNLLDGYCGRLEAFVENHPDLDDECRRCLMQALELNADRLQRLAQHLHSR</sequence>
<evidence type="ECO:0000313" key="3">
    <source>
        <dbReference type="Proteomes" id="UP000189796"/>
    </source>
</evidence>
<reference evidence="2 3" key="1">
    <citation type="submission" date="2016-11" db="EMBL/GenBank/DDBJ databases">
        <authorList>
            <person name="Jaros S."/>
            <person name="Januszkiewicz K."/>
            <person name="Wedrychowicz H."/>
        </authorList>
    </citation>
    <scope>NUCLEOTIDE SEQUENCE [LARGE SCALE GENOMIC DNA]</scope>
    <source>
        <strain evidence="2 3">GAS138</strain>
    </source>
</reference>
<dbReference type="Proteomes" id="UP000189796">
    <property type="component" value="Chromosome I"/>
</dbReference>
<dbReference type="OrthoDB" id="8157778at2"/>
<protein>
    <recommendedName>
        <fullName evidence="4">DUF3102 domain-containing protein</fullName>
    </recommendedName>
</protein>
<feature type="compositionally biased region" description="Basic residues" evidence="1">
    <location>
        <begin position="174"/>
        <end position="184"/>
    </location>
</feature>
<evidence type="ECO:0000256" key="1">
    <source>
        <dbReference type="SAM" id="MobiDB-lite"/>
    </source>
</evidence>
<feature type="region of interest" description="Disordered" evidence="1">
    <location>
        <begin position="158"/>
        <end position="184"/>
    </location>
</feature>
<dbReference type="AlphaFoldDB" id="A0A1M5QHC1"/>
<evidence type="ECO:0000313" key="2">
    <source>
        <dbReference type="EMBL" id="SHH13210.1"/>
    </source>
</evidence>
<accession>A0A1M5QHC1</accession>